<sequence length="83" mass="9820">MNTYQGGKYMLAASFQQLRNVLFSHVFKSRKPLQSRRRVSSEKLSESNDGWKRNQAWPGFCVDILEIFSLVLFFVFYVFVVYL</sequence>
<keyword evidence="1" id="KW-0472">Membrane</keyword>
<evidence type="ECO:0000313" key="2">
    <source>
        <dbReference type="EMBL" id="KAK3793268.1"/>
    </source>
</evidence>
<keyword evidence="1" id="KW-0812">Transmembrane</keyword>
<dbReference type="Proteomes" id="UP001283361">
    <property type="component" value="Unassembled WGS sequence"/>
</dbReference>
<dbReference type="EMBL" id="JAWDGP010001264">
    <property type="protein sequence ID" value="KAK3793268.1"/>
    <property type="molecule type" value="Genomic_DNA"/>
</dbReference>
<proteinExistence type="predicted"/>
<dbReference type="AlphaFoldDB" id="A0AAE1ASS5"/>
<keyword evidence="3" id="KW-1185">Reference proteome</keyword>
<comment type="caution">
    <text evidence="2">The sequence shown here is derived from an EMBL/GenBank/DDBJ whole genome shotgun (WGS) entry which is preliminary data.</text>
</comment>
<organism evidence="2 3">
    <name type="scientific">Elysia crispata</name>
    <name type="common">lettuce slug</name>
    <dbReference type="NCBI Taxonomy" id="231223"/>
    <lineage>
        <taxon>Eukaryota</taxon>
        <taxon>Metazoa</taxon>
        <taxon>Spiralia</taxon>
        <taxon>Lophotrochozoa</taxon>
        <taxon>Mollusca</taxon>
        <taxon>Gastropoda</taxon>
        <taxon>Heterobranchia</taxon>
        <taxon>Euthyneura</taxon>
        <taxon>Panpulmonata</taxon>
        <taxon>Sacoglossa</taxon>
        <taxon>Placobranchoidea</taxon>
        <taxon>Plakobranchidae</taxon>
        <taxon>Elysia</taxon>
    </lineage>
</organism>
<name>A0AAE1ASS5_9GAST</name>
<reference evidence="2" key="1">
    <citation type="journal article" date="2023" name="G3 (Bethesda)">
        <title>A reference genome for the long-term kleptoplast-retaining sea slug Elysia crispata morphotype clarki.</title>
        <authorList>
            <person name="Eastman K.E."/>
            <person name="Pendleton A.L."/>
            <person name="Shaikh M.A."/>
            <person name="Suttiyut T."/>
            <person name="Ogas R."/>
            <person name="Tomko P."/>
            <person name="Gavelis G."/>
            <person name="Widhalm J.R."/>
            <person name="Wisecaver J.H."/>
        </authorList>
    </citation>
    <scope>NUCLEOTIDE SEQUENCE</scope>
    <source>
        <strain evidence="2">ECLA1</strain>
    </source>
</reference>
<gene>
    <name evidence="2" type="ORF">RRG08_014746</name>
</gene>
<keyword evidence="1" id="KW-1133">Transmembrane helix</keyword>
<evidence type="ECO:0000256" key="1">
    <source>
        <dbReference type="SAM" id="Phobius"/>
    </source>
</evidence>
<evidence type="ECO:0000313" key="3">
    <source>
        <dbReference type="Proteomes" id="UP001283361"/>
    </source>
</evidence>
<accession>A0AAE1ASS5</accession>
<feature type="transmembrane region" description="Helical" evidence="1">
    <location>
        <begin position="60"/>
        <end position="82"/>
    </location>
</feature>
<protein>
    <submittedName>
        <fullName evidence="2">Uncharacterized protein</fullName>
    </submittedName>
</protein>